<reference evidence="8" key="1">
    <citation type="submission" date="2021-03" db="EMBL/GenBank/DDBJ databases">
        <authorList>
            <person name="Tagirdzhanova G."/>
        </authorList>
    </citation>
    <scope>NUCLEOTIDE SEQUENCE</scope>
</reference>
<keyword evidence="9" id="KW-1185">Reference proteome</keyword>
<evidence type="ECO:0000256" key="1">
    <source>
        <dbReference type="ARBA" id="ARBA00004141"/>
    </source>
</evidence>
<dbReference type="Pfam" id="PF13347">
    <property type="entry name" value="MFS_2"/>
    <property type="match status" value="1"/>
</dbReference>
<feature type="transmembrane region" description="Helical" evidence="7">
    <location>
        <begin position="574"/>
        <end position="594"/>
    </location>
</feature>
<comment type="subcellular location">
    <subcellularLocation>
        <location evidence="1">Membrane</location>
        <topology evidence="1">Multi-pass membrane protein</topology>
    </subcellularLocation>
</comment>
<keyword evidence="3 7" id="KW-0812">Transmembrane</keyword>
<proteinExistence type="predicted"/>
<protein>
    <recommendedName>
        <fullName evidence="10">Sucrose transporter</fullName>
    </recommendedName>
</protein>
<feature type="compositionally biased region" description="Polar residues" evidence="6">
    <location>
        <begin position="31"/>
        <end position="55"/>
    </location>
</feature>
<evidence type="ECO:0000256" key="3">
    <source>
        <dbReference type="ARBA" id="ARBA00022692"/>
    </source>
</evidence>
<evidence type="ECO:0000256" key="5">
    <source>
        <dbReference type="ARBA" id="ARBA00023136"/>
    </source>
</evidence>
<dbReference type="PANTHER" id="PTHR19432">
    <property type="entry name" value="SUGAR TRANSPORTER"/>
    <property type="match status" value="1"/>
</dbReference>
<dbReference type="AlphaFoldDB" id="A0A8H3FFS9"/>
<feature type="compositionally biased region" description="Basic and acidic residues" evidence="6">
    <location>
        <begin position="637"/>
        <end position="649"/>
    </location>
</feature>
<feature type="transmembrane region" description="Helical" evidence="7">
    <location>
        <begin position="359"/>
        <end position="381"/>
    </location>
</feature>
<feature type="transmembrane region" description="Helical" evidence="7">
    <location>
        <begin position="202"/>
        <end position="230"/>
    </location>
</feature>
<evidence type="ECO:0000256" key="6">
    <source>
        <dbReference type="SAM" id="MobiDB-lite"/>
    </source>
</evidence>
<sequence>MAQEWADSPRNSKERPQTRNSQEALDGQARRSISSSKGVRGNTSFDLLNESSPLLSPQDPEFQDGHASPPSHPSAMLDCGDDDEEESKSVWYLFLLTLSIGGMDGRNLEWLGMIAKVSPVDWADPGAKQPYLLSLGMSKSLLALVWIAGPLSGTLVQPYVGIMSDNCRVSWGKRKPYMLAGAAATIISLVALAWAREIVSGVLGIFGAGAASSGVKLTAITFAIFVVYVLDCAINTVQAGIRAFIVDNAPTHQQEDANAWAGRVSGVGNILGYLSGYVDLPVLTGGYFGNTQFKVLCVIACVALGGTVVISCLYIREHDPRLEGPPSDEKLGVISFFRQVFSSIRRLNPQIRKVCDAQFFTWMGYFPFLFYITTYIGQLHLNPYFASNPNLSDADIDEAWEKATRVATFGLLIFAITSFICNLILPFIVVPSYNPPTNLSRNQSFHSVRSPHRHGQPTTPGTPGAMSASMTSFFPPTPSPSSHSRLTRLLSAAQIPWLTLRRAWLLSHILFAVCMFLTFFISTPTGATVLVGIIGLSWALTLWAPFALISAEISKRDAAARKLGAGAAKEDKAGIVLGLHNVAVSAPQILATLVSSAIFKVTQKPRGSAGDDSVGWVLRFGGLAALVAAYMTSRIEEQAEKKKERKKEADEEMGAGD</sequence>
<feature type="region of interest" description="Disordered" evidence="6">
    <location>
        <begin position="443"/>
        <end position="467"/>
    </location>
</feature>
<evidence type="ECO:0008006" key="10">
    <source>
        <dbReference type="Google" id="ProtNLM"/>
    </source>
</evidence>
<feature type="transmembrane region" description="Helical" evidence="7">
    <location>
        <begin position="614"/>
        <end position="633"/>
    </location>
</feature>
<keyword evidence="4 7" id="KW-1133">Transmembrane helix</keyword>
<dbReference type="Gene3D" id="1.20.1250.20">
    <property type="entry name" value="MFS general substrate transporter like domains"/>
    <property type="match status" value="1"/>
</dbReference>
<evidence type="ECO:0000256" key="4">
    <source>
        <dbReference type="ARBA" id="ARBA00022989"/>
    </source>
</evidence>
<feature type="transmembrane region" description="Helical" evidence="7">
    <location>
        <begin position="177"/>
        <end position="195"/>
    </location>
</feature>
<evidence type="ECO:0000313" key="8">
    <source>
        <dbReference type="EMBL" id="CAF9922694.1"/>
    </source>
</evidence>
<name>A0A8H3FFS9_9LECA</name>
<gene>
    <name evidence="8" type="ORF">HETSPECPRED_005123</name>
</gene>
<evidence type="ECO:0000256" key="7">
    <source>
        <dbReference type="SAM" id="Phobius"/>
    </source>
</evidence>
<feature type="transmembrane region" description="Helical" evidence="7">
    <location>
        <begin position="503"/>
        <end position="521"/>
    </location>
</feature>
<dbReference type="OrthoDB" id="28755at2759"/>
<evidence type="ECO:0000313" key="9">
    <source>
        <dbReference type="Proteomes" id="UP000664521"/>
    </source>
</evidence>
<keyword evidence="2" id="KW-0813">Transport</keyword>
<dbReference type="GO" id="GO:0005886">
    <property type="term" value="C:plasma membrane"/>
    <property type="evidence" value="ECO:0007669"/>
    <property type="project" value="TreeGrafter"/>
</dbReference>
<feature type="region of interest" description="Disordered" evidence="6">
    <location>
        <begin position="1"/>
        <end position="82"/>
    </location>
</feature>
<organism evidence="8 9">
    <name type="scientific">Heterodermia speciosa</name>
    <dbReference type="NCBI Taxonomy" id="116794"/>
    <lineage>
        <taxon>Eukaryota</taxon>
        <taxon>Fungi</taxon>
        <taxon>Dikarya</taxon>
        <taxon>Ascomycota</taxon>
        <taxon>Pezizomycotina</taxon>
        <taxon>Lecanoromycetes</taxon>
        <taxon>OSLEUM clade</taxon>
        <taxon>Lecanoromycetidae</taxon>
        <taxon>Caliciales</taxon>
        <taxon>Physciaceae</taxon>
        <taxon>Heterodermia</taxon>
    </lineage>
</organism>
<dbReference type="Proteomes" id="UP000664521">
    <property type="component" value="Unassembled WGS sequence"/>
</dbReference>
<evidence type="ECO:0000256" key="2">
    <source>
        <dbReference type="ARBA" id="ARBA00022448"/>
    </source>
</evidence>
<dbReference type="GO" id="GO:0008506">
    <property type="term" value="F:sucrose:proton symporter activity"/>
    <property type="evidence" value="ECO:0007669"/>
    <property type="project" value="TreeGrafter"/>
</dbReference>
<dbReference type="PANTHER" id="PTHR19432:SF35">
    <property type="entry name" value="SOLUTE CARRIER FAMILY 45 MEMBER 3 ISOFORM X1"/>
    <property type="match status" value="1"/>
</dbReference>
<feature type="transmembrane region" description="Helical" evidence="7">
    <location>
        <begin position="293"/>
        <end position="315"/>
    </location>
</feature>
<feature type="transmembrane region" description="Helical" evidence="7">
    <location>
        <begin position="527"/>
        <end position="553"/>
    </location>
</feature>
<keyword evidence="5 7" id="KW-0472">Membrane</keyword>
<feature type="region of interest" description="Disordered" evidence="6">
    <location>
        <begin position="637"/>
        <end position="657"/>
    </location>
</feature>
<accession>A0A8H3FFS9</accession>
<comment type="caution">
    <text evidence="8">The sequence shown here is derived from an EMBL/GenBank/DDBJ whole genome shotgun (WGS) entry which is preliminary data.</text>
</comment>
<feature type="transmembrane region" description="Helical" evidence="7">
    <location>
        <begin position="141"/>
        <end position="162"/>
    </location>
</feature>
<dbReference type="SUPFAM" id="SSF103473">
    <property type="entry name" value="MFS general substrate transporter"/>
    <property type="match status" value="1"/>
</dbReference>
<feature type="transmembrane region" description="Helical" evidence="7">
    <location>
        <begin position="409"/>
        <end position="433"/>
    </location>
</feature>
<dbReference type="InterPro" id="IPR036259">
    <property type="entry name" value="MFS_trans_sf"/>
</dbReference>
<dbReference type="EMBL" id="CAJPDS010000031">
    <property type="protein sequence ID" value="CAF9922694.1"/>
    <property type="molecule type" value="Genomic_DNA"/>
</dbReference>